<keyword evidence="8" id="KW-0675">Receptor</keyword>
<keyword evidence="14" id="KW-1185">Reference proteome</keyword>
<keyword evidence="5 12" id="KW-1133">Transmembrane helix</keyword>
<organism evidence="14 15">
    <name type="scientific">Drosophila albomicans</name>
    <name type="common">Fruit fly</name>
    <dbReference type="NCBI Taxonomy" id="7291"/>
    <lineage>
        <taxon>Eukaryota</taxon>
        <taxon>Metazoa</taxon>
        <taxon>Ecdysozoa</taxon>
        <taxon>Arthropoda</taxon>
        <taxon>Hexapoda</taxon>
        <taxon>Insecta</taxon>
        <taxon>Pterygota</taxon>
        <taxon>Neoptera</taxon>
        <taxon>Endopterygota</taxon>
        <taxon>Diptera</taxon>
        <taxon>Brachycera</taxon>
        <taxon>Muscomorpha</taxon>
        <taxon>Ephydroidea</taxon>
        <taxon>Drosophilidae</taxon>
        <taxon>Drosophila</taxon>
    </lineage>
</organism>
<sequence>MLTMPLSAIDGTFNVTLMYAVVWTINSHYAIDSSKPLTILNFATWETSRGHHNDLIDAVLRLASSANRIKFLLEGERVDAQQQVDAVQPPLAPANALNMQTTAIWLLDSVWAYYRLERRLLQTDGAFKRNGFYCIVYTGEEEERLDTIRLIFKRLFAIYVINVNVFIMDRSTASTTAQVHVYNYYPYRELRCQSSLPIHYASFMGGLGVPPRFLLPNRTLFFDDKLDNMHGCPLRIVTFQHRPFVIIEPPTAGGQRRLLGIEGELIALLAERMNFAIELLEQPAKDRGSVYPNGSVSGAMGMIVEGSVNLTFGAFMYSKERAQYMLPSITYTSFPIVLCVPGGHQLSPLQRLSKPLGHLTWLCLWLSIALGCGLIVLLQLMPQRWRRFVLGSGNTTPLLALWCTLLGGTHPQPPRRNFARYLLVLWLLQTLVLRAAYTGELYILLQDGRMRTPLRTLAEVLDKNYVFHMLPALENVFRDLLPVLRIRIEPQLDATLRELRDNEEARIVAPLLKPTASRFDMDSGPMRPRLSVLPNPLLTAPLTLYMRPHSYLKQRINGLLMNMMSAGLVHRFRRMYLDRIEHLAVVRNRDPSQLSLWLLGAIFSLYISLQLCACFVFLLERRSAAPHRQRLRRFMEALNHFVA</sequence>
<dbReference type="RefSeq" id="XP_034100758.2">
    <property type="nucleotide sequence ID" value="XM_034244867.2"/>
</dbReference>
<dbReference type="GeneID" id="117565650"/>
<keyword evidence="10" id="KW-1071">Ligand-gated ion channel</keyword>
<evidence type="ECO:0000256" key="11">
    <source>
        <dbReference type="ARBA" id="ARBA00023303"/>
    </source>
</evidence>
<protein>
    <submittedName>
        <fullName evidence="15">Uncharacterized protein LOC117565650</fullName>
    </submittedName>
</protein>
<evidence type="ECO:0000256" key="10">
    <source>
        <dbReference type="ARBA" id="ARBA00023286"/>
    </source>
</evidence>
<dbReference type="SMART" id="SM00918">
    <property type="entry name" value="Lig_chan-Glu_bd"/>
    <property type="match status" value="1"/>
</dbReference>
<dbReference type="PANTHER" id="PTHR42643">
    <property type="entry name" value="IONOTROPIC RECEPTOR 20A-RELATED"/>
    <property type="match status" value="1"/>
</dbReference>
<evidence type="ECO:0000256" key="7">
    <source>
        <dbReference type="ARBA" id="ARBA00023136"/>
    </source>
</evidence>
<evidence type="ECO:0000256" key="4">
    <source>
        <dbReference type="ARBA" id="ARBA00022692"/>
    </source>
</evidence>
<keyword evidence="3" id="KW-1003">Cell membrane</keyword>
<feature type="transmembrane region" description="Helical" evidence="12">
    <location>
        <begin position="596"/>
        <end position="619"/>
    </location>
</feature>
<evidence type="ECO:0000259" key="13">
    <source>
        <dbReference type="SMART" id="SM00918"/>
    </source>
</evidence>
<evidence type="ECO:0000256" key="2">
    <source>
        <dbReference type="ARBA" id="ARBA00022448"/>
    </source>
</evidence>
<evidence type="ECO:0000256" key="6">
    <source>
        <dbReference type="ARBA" id="ARBA00023065"/>
    </source>
</evidence>
<proteinExistence type="predicted"/>
<keyword evidence="7 12" id="KW-0472">Membrane</keyword>
<dbReference type="PANTHER" id="PTHR42643:SF37">
    <property type="entry name" value="IONOTROPIC RECEPTOR 11A-RELATED"/>
    <property type="match status" value="1"/>
</dbReference>
<evidence type="ECO:0000313" key="14">
    <source>
        <dbReference type="Proteomes" id="UP000515160"/>
    </source>
</evidence>
<comment type="subcellular location">
    <subcellularLocation>
        <location evidence="1">Cell membrane</location>
        <topology evidence="1">Multi-pass membrane protein</topology>
    </subcellularLocation>
</comment>
<evidence type="ECO:0000256" key="1">
    <source>
        <dbReference type="ARBA" id="ARBA00004651"/>
    </source>
</evidence>
<evidence type="ECO:0000256" key="12">
    <source>
        <dbReference type="SAM" id="Phobius"/>
    </source>
</evidence>
<dbReference type="Pfam" id="PF24061">
    <property type="entry name" value="LBD_receptor"/>
    <property type="match status" value="1"/>
</dbReference>
<dbReference type="SUPFAM" id="SSF53850">
    <property type="entry name" value="Periplasmic binding protein-like II"/>
    <property type="match status" value="1"/>
</dbReference>
<name>A0A6P8WN38_DROAB</name>
<dbReference type="Proteomes" id="UP000515160">
    <property type="component" value="Chromosome X"/>
</dbReference>
<feature type="transmembrane region" description="Helical" evidence="12">
    <location>
        <begin position="359"/>
        <end position="381"/>
    </location>
</feature>
<evidence type="ECO:0000256" key="5">
    <source>
        <dbReference type="ARBA" id="ARBA00022989"/>
    </source>
</evidence>
<feature type="transmembrane region" description="Helical" evidence="12">
    <location>
        <begin position="421"/>
        <end position="445"/>
    </location>
</feature>
<evidence type="ECO:0000256" key="9">
    <source>
        <dbReference type="ARBA" id="ARBA00023180"/>
    </source>
</evidence>
<dbReference type="Pfam" id="PF10613">
    <property type="entry name" value="Lig_chan-Glu_bd"/>
    <property type="match status" value="1"/>
</dbReference>
<dbReference type="GO" id="GO:0015276">
    <property type="term" value="F:ligand-gated monoatomic ion channel activity"/>
    <property type="evidence" value="ECO:0007669"/>
    <property type="project" value="InterPro"/>
</dbReference>
<dbReference type="CTD" id="31692"/>
<keyword evidence="4 12" id="KW-0812">Transmembrane</keyword>
<dbReference type="Gene3D" id="3.40.190.10">
    <property type="entry name" value="Periplasmic binding protein-like II"/>
    <property type="match status" value="1"/>
</dbReference>
<feature type="transmembrane region" description="Helical" evidence="12">
    <location>
        <begin position="329"/>
        <end position="347"/>
    </location>
</feature>
<feature type="transmembrane region" description="Helical" evidence="12">
    <location>
        <begin position="296"/>
        <end position="317"/>
    </location>
</feature>
<evidence type="ECO:0000256" key="3">
    <source>
        <dbReference type="ARBA" id="ARBA00022475"/>
    </source>
</evidence>
<dbReference type="InterPro" id="IPR052192">
    <property type="entry name" value="Insect_Ionotropic_Sensory_Rcpt"/>
</dbReference>
<keyword evidence="2" id="KW-0813">Transport</keyword>
<feature type="domain" description="Ionotropic glutamate receptor L-glutamate and glycine-binding" evidence="13">
    <location>
        <begin position="243"/>
        <end position="305"/>
    </location>
</feature>
<keyword evidence="9" id="KW-0325">Glycoprotein</keyword>
<dbReference type="Gene3D" id="1.10.287.70">
    <property type="match status" value="1"/>
</dbReference>
<dbReference type="OrthoDB" id="8050636at2759"/>
<evidence type="ECO:0000256" key="8">
    <source>
        <dbReference type="ARBA" id="ARBA00023170"/>
    </source>
</evidence>
<keyword evidence="11" id="KW-0407">Ion channel</keyword>
<gene>
    <name evidence="15" type="primary">LOC117565650</name>
</gene>
<dbReference type="AlphaFoldDB" id="A0A6P8WN38"/>
<evidence type="ECO:0000313" key="15">
    <source>
        <dbReference type="RefSeq" id="XP_034100758.2"/>
    </source>
</evidence>
<reference evidence="15" key="1">
    <citation type="submission" date="2025-08" db="UniProtKB">
        <authorList>
            <consortium name="RefSeq"/>
        </authorList>
    </citation>
    <scope>IDENTIFICATION</scope>
    <source>
        <strain evidence="15">15112-1751.03</strain>
        <tissue evidence="15">Whole Adult</tissue>
    </source>
</reference>
<keyword evidence="6" id="KW-0406">Ion transport</keyword>
<dbReference type="InterPro" id="IPR019594">
    <property type="entry name" value="Glu/Gly-bd"/>
</dbReference>
<dbReference type="GO" id="GO:0005886">
    <property type="term" value="C:plasma membrane"/>
    <property type="evidence" value="ECO:0007669"/>
    <property type="project" value="UniProtKB-SubCell"/>
</dbReference>
<accession>A0A6P8WN38</accession>
<dbReference type="InterPro" id="IPR056198">
    <property type="entry name" value="LBD_receptor"/>
</dbReference>